<gene>
    <name evidence="2" type="ORF">g.12120</name>
</gene>
<protein>
    <submittedName>
        <fullName evidence="2">Uncharacterized protein</fullName>
    </submittedName>
</protein>
<dbReference type="PANTHER" id="PTHR12296">
    <property type="entry name" value="DENN DOMAIN-CONTAINING PROTEIN 4"/>
    <property type="match status" value="1"/>
</dbReference>
<dbReference type="PANTHER" id="PTHR12296:SF30">
    <property type="entry name" value="DENN DOMAIN-CONTAINING PROTEIN CRAG"/>
    <property type="match status" value="1"/>
</dbReference>
<feature type="non-terminal residue" evidence="2">
    <location>
        <position position="314"/>
    </location>
</feature>
<organism evidence="2">
    <name type="scientific">Homalodisca liturata</name>
    <dbReference type="NCBI Taxonomy" id="320908"/>
    <lineage>
        <taxon>Eukaryota</taxon>
        <taxon>Metazoa</taxon>
        <taxon>Ecdysozoa</taxon>
        <taxon>Arthropoda</taxon>
        <taxon>Hexapoda</taxon>
        <taxon>Insecta</taxon>
        <taxon>Pterygota</taxon>
        <taxon>Neoptera</taxon>
        <taxon>Paraneoptera</taxon>
        <taxon>Hemiptera</taxon>
        <taxon>Auchenorrhyncha</taxon>
        <taxon>Membracoidea</taxon>
        <taxon>Cicadellidae</taxon>
        <taxon>Cicadellinae</taxon>
        <taxon>Proconiini</taxon>
        <taxon>Homalodisca</taxon>
    </lineage>
</organism>
<evidence type="ECO:0000313" key="2">
    <source>
        <dbReference type="EMBL" id="JAS71117.1"/>
    </source>
</evidence>
<feature type="compositionally biased region" description="Polar residues" evidence="1">
    <location>
        <begin position="83"/>
        <end position="94"/>
    </location>
</feature>
<dbReference type="EMBL" id="GECU01036589">
    <property type="protein sequence ID" value="JAS71117.1"/>
    <property type="molecule type" value="Transcribed_RNA"/>
</dbReference>
<accession>A0A1B6H8S6</accession>
<feature type="region of interest" description="Disordered" evidence="1">
    <location>
        <begin position="80"/>
        <end position="155"/>
    </location>
</feature>
<feature type="region of interest" description="Disordered" evidence="1">
    <location>
        <begin position="229"/>
        <end position="258"/>
    </location>
</feature>
<name>A0A1B6H8S6_9HEMI</name>
<reference evidence="2" key="1">
    <citation type="submission" date="2015-11" db="EMBL/GenBank/DDBJ databases">
        <title>De novo transcriptome assembly of four potential Pierce s Disease insect vectors from Arizona vineyards.</title>
        <authorList>
            <person name="Tassone E.E."/>
        </authorList>
    </citation>
    <scope>NUCLEOTIDE SEQUENCE</scope>
</reference>
<dbReference type="GO" id="GO:0005085">
    <property type="term" value="F:guanyl-nucleotide exchange factor activity"/>
    <property type="evidence" value="ECO:0007669"/>
    <property type="project" value="UniProtKB-ARBA"/>
</dbReference>
<feature type="region of interest" description="Disordered" evidence="1">
    <location>
        <begin position="295"/>
        <end position="314"/>
    </location>
</feature>
<dbReference type="GO" id="GO:0031410">
    <property type="term" value="C:cytoplasmic vesicle"/>
    <property type="evidence" value="ECO:0007669"/>
    <property type="project" value="TreeGrafter"/>
</dbReference>
<dbReference type="AlphaFoldDB" id="A0A1B6H8S6"/>
<feature type="compositionally biased region" description="Polar residues" evidence="1">
    <location>
        <begin position="117"/>
        <end position="135"/>
    </location>
</feature>
<evidence type="ECO:0000256" key="1">
    <source>
        <dbReference type="SAM" id="MobiDB-lite"/>
    </source>
</evidence>
<dbReference type="GO" id="GO:0032483">
    <property type="term" value="P:regulation of Rab protein signal transduction"/>
    <property type="evidence" value="ECO:0007669"/>
    <property type="project" value="TreeGrafter"/>
</dbReference>
<sequence length="314" mass="33446">MMQLCGLYSQPVLAVKLLFLMKRSGLQPNAITYGFYNRAVLEATWPSDMHNSSQLLWNKLRNVIMGAALFRQAGRRLAKQRRMSTVTDDGNSLTADVGGDGVSHTSVESGASHESKQAQPTGGSQSDTGYVSSSGEVKENSPADNAEPPSDNESVSSLDFAAFDRYRTRHGSIVRPTGLPLWNPSSALKQQGFESSAGVLMPGVGAPATLLEEGPPLDCEQLDSLVGSAPGRRRARSGSCSEFSVPARPPLKHTPTSPKPDADCFKLLTRSESFANDAGILAKLSLMAQQDSHTTVMSGGGGEGILPQRNGRLK</sequence>
<proteinExistence type="predicted"/>
<dbReference type="InterPro" id="IPR051696">
    <property type="entry name" value="DENN_Domain_GEFs"/>
</dbReference>